<name>A0A0J9XBR8_GEOCN</name>
<comment type="caution">
    <text evidence="11">The sequence shown here is derived from an EMBL/GenBank/DDBJ whole genome shotgun (WGS) entry which is preliminary data.</text>
</comment>
<dbReference type="Gene3D" id="1.10.10.460">
    <property type="entry name" value="Ribonuclease hii. Domain 2"/>
    <property type="match status" value="1"/>
</dbReference>
<dbReference type="OrthoDB" id="7462577at2759"/>
<dbReference type="NCBIfam" id="TIGR00729">
    <property type="entry name" value="ribonuclease HII"/>
    <property type="match status" value="1"/>
</dbReference>
<dbReference type="SUPFAM" id="SSF53098">
    <property type="entry name" value="Ribonuclease H-like"/>
    <property type="match status" value="1"/>
</dbReference>
<sequence>MANSDTFVPPSVLEKTSYTSHCYFSEIPSEIKENPHLPCILGVDEAGRGPVIGPMVYAVAYCREDYQEPLAQHGFDDSKVLSHEVRSNLLKRMCTDTASSQNLGWAVHSLSAQDISSGMLRPKASAYNLNSQAHDTTIGLIQQVLDRGVKLSHVYVDTVGPPVSYQAKLTRRFPGVTFTVAKKADSLYPIVSAASICAKVTRDAIITLHDESNGRWGSGYPSDGKTSGWLRESVHPLFGWGGQIRYSWQTVNDVLKKTNGIEVEWADDFDSKGSYNVSQYFNNKAAGGASDDKRAVLPVTTAWFGSSSSDW</sequence>
<dbReference type="GO" id="GO:0043137">
    <property type="term" value="P:DNA replication, removal of RNA primer"/>
    <property type="evidence" value="ECO:0007669"/>
    <property type="project" value="TreeGrafter"/>
</dbReference>
<feature type="binding site" evidence="8">
    <location>
        <position position="44"/>
    </location>
    <ligand>
        <name>a divalent metal cation</name>
        <dbReference type="ChEBI" id="CHEBI:60240"/>
    </ligand>
</feature>
<dbReference type="InterPro" id="IPR023160">
    <property type="entry name" value="RNase_HII_hlx-loop-hlx_cap_dom"/>
</dbReference>
<evidence type="ECO:0000259" key="10">
    <source>
        <dbReference type="PROSITE" id="PS51975"/>
    </source>
</evidence>
<comment type="function">
    <text evidence="9">Endonuclease that specifically degrades the RNA of RNA-DNA hybrids.</text>
</comment>
<dbReference type="Pfam" id="PF01351">
    <property type="entry name" value="RNase_HII"/>
    <property type="match status" value="1"/>
</dbReference>
<evidence type="ECO:0000256" key="6">
    <source>
        <dbReference type="ARBA" id="ARBA00022759"/>
    </source>
</evidence>
<dbReference type="FunFam" id="3.30.420.10:FF:000016">
    <property type="entry name" value="Ribonuclease"/>
    <property type="match status" value="1"/>
</dbReference>
<dbReference type="GO" id="GO:0006298">
    <property type="term" value="P:mismatch repair"/>
    <property type="evidence" value="ECO:0007669"/>
    <property type="project" value="TreeGrafter"/>
</dbReference>
<dbReference type="AlphaFoldDB" id="A0A0J9XBR8"/>
<dbReference type="CDD" id="cd07181">
    <property type="entry name" value="RNase_HII_eukaryota_like"/>
    <property type="match status" value="1"/>
</dbReference>
<dbReference type="InterPro" id="IPR036397">
    <property type="entry name" value="RNaseH_sf"/>
</dbReference>
<evidence type="ECO:0000256" key="4">
    <source>
        <dbReference type="ARBA" id="ARBA00022722"/>
    </source>
</evidence>
<dbReference type="PANTHER" id="PTHR10954:SF7">
    <property type="entry name" value="RIBONUCLEASE H2 SUBUNIT A"/>
    <property type="match status" value="1"/>
</dbReference>
<keyword evidence="5 8" id="KW-0479">Metal-binding</keyword>
<dbReference type="STRING" id="1173061.A0A0J9XBR8"/>
<feature type="binding site" evidence="8">
    <location>
        <position position="45"/>
    </location>
    <ligand>
        <name>a divalent metal cation</name>
        <dbReference type="ChEBI" id="CHEBI:60240"/>
    </ligand>
</feature>
<evidence type="ECO:0000256" key="7">
    <source>
        <dbReference type="ARBA" id="ARBA00022801"/>
    </source>
</evidence>
<dbReference type="InterPro" id="IPR024567">
    <property type="entry name" value="RNase_HII/HIII_dom"/>
</dbReference>
<gene>
    <name evidence="11" type="ORF">BN980_GECA08s03574g</name>
</gene>
<accession>A0A0J9XBR8</accession>
<evidence type="ECO:0000256" key="1">
    <source>
        <dbReference type="ARBA" id="ARBA00000077"/>
    </source>
</evidence>
<dbReference type="GO" id="GO:0032299">
    <property type="term" value="C:ribonuclease H2 complex"/>
    <property type="evidence" value="ECO:0007669"/>
    <property type="project" value="TreeGrafter"/>
</dbReference>
<evidence type="ECO:0000313" key="12">
    <source>
        <dbReference type="Proteomes" id="UP000242525"/>
    </source>
</evidence>
<comment type="cofactor">
    <cofactor evidence="8">
        <name>Mn(2+)</name>
        <dbReference type="ChEBI" id="CHEBI:29035"/>
    </cofactor>
    <cofactor evidence="8">
        <name>Mg(2+)</name>
        <dbReference type="ChEBI" id="CHEBI:18420"/>
    </cofactor>
    <text evidence="8">Manganese or magnesium. Binds 1 divalent metal ion per monomer in the absence of substrate. May bind a second metal ion after substrate binding.</text>
</comment>
<comment type="similarity">
    <text evidence="3">Belongs to the RNase HII family. Eukaryotic subfamily.</text>
</comment>
<dbReference type="Proteomes" id="UP000242525">
    <property type="component" value="Unassembled WGS sequence"/>
</dbReference>
<feature type="domain" description="RNase H type-2" evidence="10">
    <location>
        <begin position="38"/>
        <end position="260"/>
    </location>
</feature>
<dbReference type="EMBL" id="CCBN010000008">
    <property type="protein sequence ID" value="CDO54715.1"/>
    <property type="molecule type" value="Genomic_DNA"/>
</dbReference>
<keyword evidence="7 8" id="KW-0378">Hydrolase</keyword>
<dbReference type="InterPro" id="IPR012337">
    <property type="entry name" value="RNaseH-like_sf"/>
</dbReference>
<keyword evidence="6 8" id="KW-0255">Endonuclease</keyword>
<evidence type="ECO:0000256" key="2">
    <source>
        <dbReference type="ARBA" id="ARBA00001946"/>
    </source>
</evidence>
<dbReference type="PANTHER" id="PTHR10954">
    <property type="entry name" value="RIBONUCLEASE H2 SUBUNIT A"/>
    <property type="match status" value="1"/>
</dbReference>
<evidence type="ECO:0000256" key="5">
    <source>
        <dbReference type="ARBA" id="ARBA00022723"/>
    </source>
</evidence>
<comment type="cofactor">
    <cofactor evidence="2">
        <name>Mg(2+)</name>
        <dbReference type="ChEBI" id="CHEBI:18420"/>
    </cofactor>
</comment>
<dbReference type="Gene3D" id="3.30.420.10">
    <property type="entry name" value="Ribonuclease H-like superfamily/Ribonuclease H"/>
    <property type="match status" value="1"/>
</dbReference>
<dbReference type="InterPro" id="IPR001352">
    <property type="entry name" value="RNase_HII/HIII"/>
</dbReference>
<dbReference type="PROSITE" id="PS51975">
    <property type="entry name" value="RNASE_H_2"/>
    <property type="match status" value="1"/>
</dbReference>
<protein>
    <recommendedName>
        <fullName evidence="9">Ribonuclease</fullName>
        <ecNumber evidence="9">3.1.26.4</ecNumber>
    </recommendedName>
</protein>
<keyword evidence="12" id="KW-1185">Reference proteome</keyword>
<proteinExistence type="inferred from homology"/>
<dbReference type="GO" id="GO:0046872">
    <property type="term" value="F:metal ion binding"/>
    <property type="evidence" value="ECO:0007669"/>
    <property type="project" value="UniProtKB-KW"/>
</dbReference>
<dbReference type="GO" id="GO:0003723">
    <property type="term" value="F:RNA binding"/>
    <property type="evidence" value="ECO:0007669"/>
    <property type="project" value="UniProtKB-UniRule"/>
</dbReference>
<evidence type="ECO:0000256" key="8">
    <source>
        <dbReference type="PROSITE-ProRule" id="PRU01319"/>
    </source>
</evidence>
<dbReference type="FunFam" id="1.10.10.460:FF:000001">
    <property type="entry name" value="Ribonuclease"/>
    <property type="match status" value="1"/>
</dbReference>
<dbReference type="GO" id="GO:0004523">
    <property type="term" value="F:RNA-DNA hybrid ribonuclease activity"/>
    <property type="evidence" value="ECO:0007669"/>
    <property type="project" value="UniProtKB-UniRule"/>
</dbReference>
<dbReference type="InterPro" id="IPR004649">
    <property type="entry name" value="RNase_H2_suA"/>
</dbReference>
<evidence type="ECO:0000256" key="9">
    <source>
        <dbReference type="RuleBase" id="RU003515"/>
    </source>
</evidence>
<dbReference type="EC" id="3.1.26.4" evidence="9"/>
<evidence type="ECO:0000256" key="3">
    <source>
        <dbReference type="ARBA" id="ARBA00007058"/>
    </source>
</evidence>
<keyword evidence="4 8" id="KW-0540">Nuclease</keyword>
<organism evidence="11 12">
    <name type="scientific">Geotrichum candidum</name>
    <name type="common">Oospora lactis</name>
    <name type="synonym">Dipodascus geotrichum</name>
    <dbReference type="NCBI Taxonomy" id="1173061"/>
    <lineage>
        <taxon>Eukaryota</taxon>
        <taxon>Fungi</taxon>
        <taxon>Dikarya</taxon>
        <taxon>Ascomycota</taxon>
        <taxon>Saccharomycotina</taxon>
        <taxon>Dipodascomycetes</taxon>
        <taxon>Dipodascales</taxon>
        <taxon>Dipodascaceae</taxon>
        <taxon>Geotrichum</taxon>
    </lineage>
</organism>
<evidence type="ECO:0000313" key="11">
    <source>
        <dbReference type="EMBL" id="CDO54715.1"/>
    </source>
</evidence>
<reference evidence="11" key="1">
    <citation type="submission" date="2014-03" db="EMBL/GenBank/DDBJ databases">
        <authorList>
            <person name="Casaregola S."/>
        </authorList>
    </citation>
    <scope>NUCLEOTIDE SEQUENCE [LARGE SCALE GENOMIC DNA]</scope>
    <source>
        <strain evidence="11">CLIB 918</strain>
    </source>
</reference>
<feature type="binding site" evidence="8">
    <location>
        <position position="157"/>
    </location>
    <ligand>
        <name>a divalent metal cation</name>
        <dbReference type="ChEBI" id="CHEBI:60240"/>
    </ligand>
</feature>
<comment type="catalytic activity">
    <reaction evidence="1 8 9">
        <text>Endonucleolytic cleavage to 5'-phosphomonoester.</text>
        <dbReference type="EC" id="3.1.26.4"/>
    </reaction>
</comment>